<evidence type="ECO:0000313" key="3">
    <source>
        <dbReference type="EMBL" id="RFU85534.1"/>
    </source>
</evidence>
<keyword evidence="2" id="KW-0812">Transmembrane</keyword>
<evidence type="ECO:0000256" key="1">
    <source>
        <dbReference type="SAM" id="MobiDB-lite"/>
    </source>
</evidence>
<dbReference type="Proteomes" id="UP000263094">
    <property type="component" value="Unassembled WGS sequence"/>
</dbReference>
<evidence type="ECO:0000313" key="4">
    <source>
        <dbReference type="Proteomes" id="UP000263094"/>
    </source>
</evidence>
<feature type="transmembrane region" description="Helical" evidence="2">
    <location>
        <begin position="36"/>
        <end position="54"/>
    </location>
</feature>
<accession>A0A372M3L9</accession>
<keyword evidence="2" id="KW-0472">Membrane</keyword>
<dbReference type="InterPro" id="IPR025443">
    <property type="entry name" value="DUF4307"/>
</dbReference>
<feature type="compositionally biased region" description="Basic and acidic residues" evidence="1">
    <location>
        <begin position="1"/>
        <end position="16"/>
    </location>
</feature>
<gene>
    <name evidence="3" type="ORF">DY218_16775</name>
</gene>
<reference evidence="3 4" key="1">
    <citation type="submission" date="2018-08" db="EMBL/GenBank/DDBJ databases">
        <title>Isolation, diversity and antifungal activity of Actinobacteria from wheat.</title>
        <authorList>
            <person name="Han C."/>
        </authorList>
    </citation>
    <scope>NUCLEOTIDE SEQUENCE [LARGE SCALE GENOMIC DNA]</scope>
    <source>
        <strain evidence="3 4">NEAU-YY421</strain>
    </source>
</reference>
<keyword evidence="4" id="KW-1185">Reference proteome</keyword>
<organism evidence="3 4">
    <name type="scientific">Streptomyces triticagri</name>
    <dbReference type="NCBI Taxonomy" id="2293568"/>
    <lineage>
        <taxon>Bacteria</taxon>
        <taxon>Bacillati</taxon>
        <taxon>Actinomycetota</taxon>
        <taxon>Actinomycetes</taxon>
        <taxon>Kitasatosporales</taxon>
        <taxon>Streptomycetaceae</taxon>
        <taxon>Streptomyces</taxon>
    </lineage>
</organism>
<keyword evidence="2" id="KW-1133">Transmembrane helix</keyword>
<evidence type="ECO:0000256" key="2">
    <source>
        <dbReference type="SAM" id="Phobius"/>
    </source>
</evidence>
<dbReference type="Pfam" id="PF14155">
    <property type="entry name" value="DUF4307"/>
    <property type="match status" value="1"/>
</dbReference>
<comment type="caution">
    <text evidence="3">The sequence shown here is derived from an EMBL/GenBank/DDBJ whole genome shotgun (WGS) entry which is preliminary data.</text>
</comment>
<dbReference type="RefSeq" id="WP_128556851.1">
    <property type="nucleotide sequence ID" value="NZ_QUAK01000089.1"/>
</dbReference>
<protein>
    <submittedName>
        <fullName evidence="3">DUF4307 domain-containing protein</fullName>
    </submittedName>
</protein>
<feature type="region of interest" description="Disordered" evidence="1">
    <location>
        <begin position="1"/>
        <end position="28"/>
    </location>
</feature>
<dbReference type="OrthoDB" id="4324067at2"/>
<sequence length="143" mass="15283">MSTVRDQREQLPEGRYGRSGHAGSSEDARADRKLKIVGSVLAVVMLGVIAWIGVDYIGGKNAFNGEMIKSKVVSDDSVAVHLEIHKDPGTSGVCTVRALAENGAEVGRKNVTFAQRVDRVDEVVTVRTTSRATAAELISCDAE</sequence>
<dbReference type="EMBL" id="QUAK01000089">
    <property type="protein sequence ID" value="RFU85534.1"/>
    <property type="molecule type" value="Genomic_DNA"/>
</dbReference>
<proteinExistence type="predicted"/>
<name>A0A372M3L9_9ACTN</name>
<dbReference type="AlphaFoldDB" id="A0A372M3L9"/>